<name>M5G1B6_DACPD</name>
<proteinExistence type="inferred from homology"/>
<dbReference type="STRING" id="1858805.M5G1B6"/>
<dbReference type="GO" id="GO:0051083">
    <property type="term" value="P:'de novo' cotranslational protein folding"/>
    <property type="evidence" value="ECO:0007669"/>
    <property type="project" value="TreeGrafter"/>
</dbReference>
<dbReference type="GO" id="GO:0005829">
    <property type="term" value="C:cytosol"/>
    <property type="evidence" value="ECO:0007669"/>
    <property type="project" value="TreeGrafter"/>
</dbReference>
<dbReference type="PANTHER" id="PTHR15830">
    <property type="entry name" value="TELOMERE LENGTH REGULATION PROTEIN TEL2 FAMILY MEMBER"/>
    <property type="match status" value="1"/>
</dbReference>
<dbReference type="OrthoDB" id="10254187at2759"/>
<dbReference type="GeneID" id="63690089"/>
<dbReference type="RefSeq" id="XP_040629413.1">
    <property type="nucleotide sequence ID" value="XM_040775027.1"/>
</dbReference>
<protein>
    <recommendedName>
        <fullName evidence="3">Telomere length regulation protein conserved domain-containing protein</fullName>
    </recommendedName>
</protein>
<dbReference type="Proteomes" id="UP000030653">
    <property type="component" value="Unassembled WGS sequence"/>
</dbReference>
<dbReference type="GO" id="GO:0042162">
    <property type="term" value="F:telomeric DNA binding"/>
    <property type="evidence" value="ECO:0007669"/>
    <property type="project" value="TreeGrafter"/>
</dbReference>
<dbReference type="GO" id="GO:0051879">
    <property type="term" value="F:Hsp90 protein binding"/>
    <property type="evidence" value="ECO:0007669"/>
    <property type="project" value="TreeGrafter"/>
</dbReference>
<evidence type="ECO:0000256" key="2">
    <source>
        <dbReference type="SAM" id="MobiDB-lite"/>
    </source>
</evidence>
<dbReference type="EMBL" id="JH795861">
    <property type="protein sequence ID" value="EJU02519.1"/>
    <property type="molecule type" value="Genomic_DNA"/>
</dbReference>
<dbReference type="Gene3D" id="1.25.40.720">
    <property type="entry name" value="Telomere length regulation protein 2, C-terminal domain"/>
    <property type="match status" value="1"/>
</dbReference>
<feature type="domain" description="Telomere length regulation protein conserved" evidence="3">
    <location>
        <begin position="614"/>
        <end position="725"/>
    </location>
</feature>
<dbReference type="PANTHER" id="PTHR15830:SF10">
    <property type="entry name" value="TELOMERE LENGTH REGULATION PROTEIN TEL2 HOMOLOG"/>
    <property type="match status" value="1"/>
</dbReference>
<evidence type="ECO:0000259" key="3">
    <source>
        <dbReference type="Pfam" id="PF10193"/>
    </source>
</evidence>
<evidence type="ECO:0000256" key="1">
    <source>
        <dbReference type="ARBA" id="ARBA00006133"/>
    </source>
</evidence>
<accession>M5G1B6</accession>
<dbReference type="InterPro" id="IPR038528">
    <property type="entry name" value="TEL2_C_sf"/>
</dbReference>
<dbReference type="OMA" id="ARIFACW"/>
<comment type="similarity">
    <text evidence="1">Belongs to the TEL2 family.</text>
</comment>
<feature type="region of interest" description="Disordered" evidence="2">
    <location>
        <begin position="588"/>
        <end position="610"/>
    </location>
</feature>
<dbReference type="InterPro" id="IPR019337">
    <property type="entry name" value="Telomere_length_regulation_dom"/>
</dbReference>
<keyword evidence="5" id="KW-1185">Reference proteome</keyword>
<reference evidence="4 5" key="1">
    <citation type="journal article" date="2012" name="Science">
        <title>The Paleozoic origin of enzymatic lignin decomposition reconstructed from 31 fungal genomes.</title>
        <authorList>
            <person name="Floudas D."/>
            <person name="Binder M."/>
            <person name="Riley R."/>
            <person name="Barry K."/>
            <person name="Blanchette R.A."/>
            <person name="Henrissat B."/>
            <person name="Martinez A.T."/>
            <person name="Otillar R."/>
            <person name="Spatafora J.W."/>
            <person name="Yadav J.S."/>
            <person name="Aerts A."/>
            <person name="Benoit I."/>
            <person name="Boyd A."/>
            <person name="Carlson A."/>
            <person name="Copeland A."/>
            <person name="Coutinho P.M."/>
            <person name="de Vries R.P."/>
            <person name="Ferreira P."/>
            <person name="Findley K."/>
            <person name="Foster B."/>
            <person name="Gaskell J."/>
            <person name="Glotzer D."/>
            <person name="Gorecki P."/>
            <person name="Heitman J."/>
            <person name="Hesse C."/>
            <person name="Hori C."/>
            <person name="Igarashi K."/>
            <person name="Jurgens J.A."/>
            <person name="Kallen N."/>
            <person name="Kersten P."/>
            <person name="Kohler A."/>
            <person name="Kuees U."/>
            <person name="Kumar T.K.A."/>
            <person name="Kuo A."/>
            <person name="LaButti K."/>
            <person name="Larrondo L.F."/>
            <person name="Lindquist E."/>
            <person name="Ling A."/>
            <person name="Lombard V."/>
            <person name="Lucas S."/>
            <person name="Lundell T."/>
            <person name="Martin R."/>
            <person name="McLaughlin D.J."/>
            <person name="Morgenstern I."/>
            <person name="Morin E."/>
            <person name="Murat C."/>
            <person name="Nagy L.G."/>
            <person name="Nolan M."/>
            <person name="Ohm R.A."/>
            <person name="Patyshakuliyeva A."/>
            <person name="Rokas A."/>
            <person name="Ruiz-Duenas F.J."/>
            <person name="Sabat G."/>
            <person name="Salamov A."/>
            <person name="Samejima M."/>
            <person name="Schmutz J."/>
            <person name="Slot J.C."/>
            <person name="St John F."/>
            <person name="Stenlid J."/>
            <person name="Sun H."/>
            <person name="Sun S."/>
            <person name="Syed K."/>
            <person name="Tsang A."/>
            <person name="Wiebenga A."/>
            <person name="Young D."/>
            <person name="Pisabarro A."/>
            <person name="Eastwood D.C."/>
            <person name="Martin F."/>
            <person name="Cullen D."/>
            <person name="Grigoriev I.V."/>
            <person name="Hibbett D.S."/>
        </authorList>
    </citation>
    <scope>NUCLEOTIDE SEQUENCE [LARGE SCALE GENOMIC DNA]</scope>
    <source>
        <strain evidence="4 5">DJM-731 SS1</strain>
    </source>
</reference>
<evidence type="ECO:0000313" key="5">
    <source>
        <dbReference type="Proteomes" id="UP000030653"/>
    </source>
</evidence>
<dbReference type="AlphaFoldDB" id="M5G1B6"/>
<dbReference type="InterPro" id="IPR051970">
    <property type="entry name" value="TEL2_Regulation"/>
</dbReference>
<sequence>MTNTSPFHIYTQLRQIRESLTSPVPDLDALLHLLCLPLDLLNLLDDSLRQYGSSVRPPPEVKRTILLKWIPSLQTTILERIVVDWYDALKQEGNLEHTITQYFVPSPSSFLDASLVGMSAYDILLNAISRHGPKKEYRILPDVTIHFILNMLSRLSVQYTLDTLHQGIFDNGLDADSQDLLWNDCVKNLVVVPTKVANYIQGNSPAVPHSLLPSEYFEKLCLSAETIIYRLSKSTNSHQQMSCLIDSMSSLLEKLLRIGLFPSDYRTQPYSFFNTALGIIERRILVTPDTEGGTPSLSYSFLWQRLIASLTSMDSQQVIRSLLSCLDLPSALSRSTLSRQTIKRTAYLLCRIFGPLSQTSESGKERWHNVIGLTVLSTRSEWNGGVSRIIACWASGLANGSVPDINSMECLADAALTVWTDVAFIKYSNRIRHEYMTVMFLLAISYLPPKSDKLINLSLNPKFLQSMTAYMEHSDPFIRRLGLLVVEVLSAATRVEGKALTFGTEMWEGDDEGKEFCRELRALIVERDVDADLTSEAAGEPVAEVQQAPSVPFDVSLSLTNPTRQLEPDDSDDDSLMGYDSVEALVSAPSMEELDENEKDPTLNNGKTKKVPKPVYLADLGAFFQDSKDPDRLQLALSSAVELIRRKKNYGTELEENAVNLVHAAIALQDDQSLPNFEQNRQGMLNSLVACCPKKATVAIIEQFFNHQYSVVQRSAMLTALVHGARELAGLGAASEQVSFPAKHAQLILMAEDASLQRAIQGISDLIIDKQASIAESALPAIAREKKLRIRRTLNAATDINAPHLPSPVMAFKDLAAEFFIAPFVNRFWMYFRDEQTREQRSALSSSRYRGAATGMILSPLMLGQILAALGVLMDAARFSPSYLAILAPEVLELAVAIGAQVVNTTAPAQGSGKQPADVVLYAAHVALIILDASVELDAGRTLAMEHAELMLTLGDWAKMLFENEEKGVRLEGAGSVSGGKLERVSASLVLKVHNILDQWQRSIISAM</sequence>
<dbReference type="HOGENOM" id="CLU_011808_0_0_1"/>
<gene>
    <name evidence="4" type="ORF">DACRYDRAFT_51119</name>
</gene>
<dbReference type="Pfam" id="PF10193">
    <property type="entry name" value="Telomere_reg-2"/>
    <property type="match status" value="1"/>
</dbReference>
<organism evidence="4 5">
    <name type="scientific">Dacryopinax primogenitus (strain DJM 731)</name>
    <name type="common">Brown rot fungus</name>
    <dbReference type="NCBI Taxonomy" id="1858805"/>
    <lineage>
        <taxon>Eukaryota</taxon>
        <taxon>Fungi</taxon>
        <taxon>Dikarya</taxon>
        <taxon>Basidiomycota</taxon>
        <taxon>Agaricomycotina</taxon>
        <taxon>Dacrymycetes</taxon>
        <taxon>Dacrymycetales</taxon>
        <taxon>Dacrymycetaceae</taxon>
        <taxon>Dacryopinax</taxon>
    </lineage>
</organism>
<evidence type="ECO:0000313" key="4">
    <source>
        <dbReference type="EMBL" id="EJU02519.1"/>
    </source>
</evidence>